<dbReference type="OrthoDB" id="10013878at2"/>
<reference evidence="1 2" key="1">
    <citation type="submission" date="2018-03" db="EMBL/GenBank/DDBJ databases">
        <title>Draft Genome Sequences of the Obligatory Marine Myxobacteria Enhygromyxa salina SWB005.</title>
        <authorList>
            <person name="Poehlein A."/>
            <person name="Moghaddam J.A."/>
            <person name="Harms H."/>
            <person name="Alanjari M."/>
            <person name="Koenig G.M."/>
            <person name="Daniel R."/>
            <person name="Schaeberle T.F."/>
        </authorList>
    </citation>
    <scope>NUCLEOTIDE SEQUENCE [LARGE SCALE GENOMIC DNA]</scope>
    <source>
        <strain evidence="1 2">SWB005</strain>
    </source>
</reference>
<evidence type="ECO:0000313" key="1">
    <source>
        <dbReference type="EMBL" id="PRP92233.1"/>
    </source>
</evidence>
<evidence type="ECO:0000313" key="2">
    <source>
        <dbReference type="Proteomes" id="UP000237968"/>
    </source>
</evidence>
<accession>A0A2S9XH92</accession>
<name>A0A2S9XH92_9BACT</name>
<dbReference type="AlphaFoldDB" id="A0A2S9XH92"/>
<proteinExistence type="predicted"/>
<dbReference type="EMBL" id="PVNK01000218">
    <property type="protein sequence ID" value="PRP92233.1"/>
    <property type="molecule type" value="Genomic_DNA"/>
</dbReference>
<protein>
    <submittedName>
        <fullName evidence="1">Uncharacterized protein</fullName>
    </submittedName>
</protein>
<organism evidence="1 2">
    <name type="scientific">Enhygromyxa salina</name>
    <dbReference type="NCBI Taxonomy" id="215803"/>
    <lineage>
        <taxon>Bacteria</taxon>
        <taxon>Pseudomonadati</taxon>
        <taxon>Myxococcota</taxon>
        <taxon>Polyangia</taxon>
        <taxon>Nannocystales</taxon>
        <taxon>Nannocystaceae</taxon>
        <taxon>Enhygromyxa</taxon>
    </lineage>
</organism>
<keyword evidence="2" id="KW-1185">Reference proteome</keyword>
<gene>
    <name evidence="1" type="ORF">ENSA5_50350</name>
</gene>
<comment type="caution">
    <text evidence="1">The sequence shown here is derived from an EMBL/GenBank/DDBJ whole genome shotgun (WGS) entry which is preliminary data.</text>
</comment>
<sequence length="122" mass="13091">MLSAARITLVWLLALLVVPIGSGPLEREPSPEACAPWCPCEAAEREATAEHDETQSDDELPCDEDCSEDCSRCCDARTLLAVSLDELSSTTLRVVATRGLPPLETPGCHVATGVFRPPRSLT</sequence>
<dbReference type="Proteomes" id="UP000237968">
    <property type="component" value="Unassembled WGS sequence"/>
</dbReference>